<dbReference type="PANTHER" id="PTHR30537">
    <property type="entry name" value="HTH-TYPE TRANSCRIPTIONAL REGULATOR"/>
    <property type="match status" value="1"/>
</dbReference>
<feature type="domain" description="HTH lysR-type" evidence="5">
    <location>
        <begin position="1"/>
        <end position="61"/>
    </location>
</feature>
<dbReference type="OrthoDB" id="5512169at2"/>
<dbReference type="GO" id="GO:0003700">
    <property type="term" value="F:DNA-binding transcription factor activity"/>
    <property type="evidence" value="ECO:0007669"/>
    <property type="project" value="InterPro"/>
</dbReference>
<name>A0A017ST92_9BACT</name>
<dbReference type="AlphaFoldDB" id="A0A017ST92"/>
<proteinExistence type="inferred from homology"/>
<dbReference type="InterPro" id="IPR000847">
    <property type="entry name" value="LysR_HTH_N"/>
</dbReference>
<keyword evidence="3" id="KW-0238">DNA-binding</keyword>
<protein>
    <submittedName>
        <fullName evidence="6">Transcriptional regulator, LysR family</fullName>
    </submittedName>
</protein>
<evidence type="ECO:0000256" key="1">
    <source>
        <dbReference type="ARBA" id="ARBA00009437"/>
    </source>
</evidence>
<dbReference type="Gene3D" id="1.10.10.10">
    <property type="entry name" value="Winged helix-like DNA-binding domain superfamily/Winged helix DNA-binding domain"/>
    <property type="match status" value="1"/>
</dbReference>
<reference evidence="6 7" key="1">
    <citation type="submission" date="2013-05" db="EMBL/GenBank/DDBJ databases">
        <title>Genome assembly of Chondromyces apiculatus DSM 436.</title>
        <authorList>
            <person name="Sharma G."/>
            <person name="Khatri I."/>
            <person name="Kaur C."/>
            <person name="Mayilraj S."/>
            <person name="Subramanian S."/>
        </authorList>
    </citation>
    <scope>NUCLEOTIDE SEQUENCE [LARGE SCALE GENOMIC DNA]</scope>
    <source>
        <strain evidence="6 7">DSM 436</strain>
    </source>
</reference>
<dbReference type="InterPro" id="IPR036388">
    <property type="entry name" value="WH-like_DNA-bd_sf"/>
</dbReference>
<comment type="similarity">
    <text evidence="1">Belongs to the LysR transcriptional regulatory family.</text>
</comment>
<dbReference type="InterPro" id="IPR036390">
    <property type="entry name" value="WH_DNA-bd_sf"/>
</dbReference>
<sequence>MDREALWDMVVFREVATRGTLSGAARALGVTPSAVSKQVTRLEARLGVRLVQRTTRSLQLTAAGTRYKGHAERLLVSLEEAEADVQGERDILRGRVRVSAPTMLGQEIVAPIAARFLVTHPEVEVELDLSDRLVDLVAEQVDLAVRVVPTMESSGLSSRRLGMTEWHLVASPAYVAARGMPASVGELAAHACLELSHAQDRGTWELQVRGRATRVLVQARLLSSSIGALHRCALEGAGIGRFPEYLVRKDLEAGRLVRVLPRVVSSRRPVYALQPTRAFVAPRVRAFASFLAEQFPRTLAQHGEP</sequence>
<comment type="caution">
    <text evidence="6">The sequence shown here is derived from an EMBL/GenBank/DDBJ whole genome shotgun (WGS) entry which is preliminary data.</text>
</comment>
<dbReference type="FunFam" id="1.10.10.10:FF:000001">
    <property type="entry name" value="LysR family transcriptional regulator"/>
    <property type="match status" value="1"/>
</dbReference>
<keyword evidence="7" id="KW-1185">Reference proteome</keyword>
<dbReference type="Pfam" id="PF00126">
    <property type="entry name" value="HTH_1"/>
    <property type="match status" value="1"/>
</dbReference>
<dbReference type="SUPFAM" id="SSF53850">
    <property type="entry name" value="Periplasmic binding protein-like II"/>
    <property type="match status" value="1"/>
</dbReference>
<dbReference type="Pfam" id="PF03466">
    <property type="entry name" value="LysR_substrate"/>
    <property type="match status" value="1"/>
</dbReference>
<dbReference type="GO" id="GO:0003677">
    <property type="term" value="F:DNA binding"/>
    <property type="evidence" value="ECO:0007669"/>
    <property type="project" value="UniProtKB-KW"/>
</dbReference>
<evidence type="ECO:0000256" key="3">
    <source>
        <dbReference type="ARBA" id="ARBA00023125"/>
    </source>
</evidence>
<dbReference type="eggNOG" id="COG0583">
    <property type="taxonomic scope" value="Bacteria"/>
</dbReference>
<dbReference type="InterPro" id="IPR005119">
    <property type="entry name" value="LysR_subst-bd"/>
</dbReference>
<evidence type="ECO:0000259" key="5">
    <source>
        <dbReference type="PROSITE" id="PS50931"/>
    </source>
</evidence>
<dbReference type="Gene3D" id="3.40.190.290">
    <property type="match status" value="1"/>
</dbReference>
<dbReference type="STRING" id="1192034.CAP_1086"/>
<keyword evidence="2" id="KW-0805">Transcription regulation</keyword>
<organism evidence="6 7">
    <name type="scientific">Chondromyces apiculatus DSM 436</name>
    <dbReference type="NCBI Taxonomy" id="1192034"/>
    <lineage>
        <taxon>Bacteria</taxon>
        <taxon>Pseudomonadati</taxon>
        <taxon>Myxococcota</taxon>
        <taxon>Polyangia</taxon>
        <taxon>Polyangiales</taxon>
        <taxon>Polyangiaceae</taxon>
        <taxon>Chondromyces</taxon>
    </lineage>
</organism>
<evidence type="ECO:0000313" key="6">
    <source>
        <dbReference type="EMBL" id="EYF00213.1"/>
    </source>
</evidence>
<dbReference type="CDD" id="cd08422">
    <property type="entry name" value="PBP2_CrgA_like"/>
    <property type="match status" value="1"/>
</dbReference>
<dbReference type="RefSeq" id="WP_044251974.1">
    <property type="nucleotide sequence ID" value="NZ_ASRX01000123.1"/>
</dbReference>
<dbReference type="InterPro" id="IPR058163">
    <property type="entry name" value="LysR-type_TF_proteobact-type"/>
</dbReference>
<keyword evidence="4" id="KW-0804">Transcription</keyword>
<accession>A0A017ST92</accession>
<evidence type="ECO:0000256" key="2">
    <source>
        <dbReference type="ARBA" id="ARBA00023015"/>
    </source>
</evidence>
<gene>
    <name evidence="6" type="ORF">CAP_1086</name>
</gene>
<dbReference type="Proteomes" id="UP000019678">
    <property type="component" value="Unassembled WGS sequence"/>
</dbReference>
<dbReference type="EMBL" id="ASRX01000123">
    <property type="protein sequence ID" value="EYF00213.1"/>
    <property type="molecule type" value="Genomic_DNA"/>
</dbReference>
<dbReference type="SUPFAM" id="SSF46785">
    <property type="entry name" value="Winged helix' DNA-binding domain"/>
    <property type="match status" value="1"/>
</dbReference>
<dbReference type="PROSITE" id="PS50931">
    <property type="entry name" value="HTH_LYSR"/>
    <property type="match status" value="1"/>
</dbReference>
<evidence type="ECO:0000313" key="7">
    <source>
        <dbReference type="Proteomes" id="UP000019678"/>
    </source>
</evidence>
<dbReference type="PANTHER" id="PTHR30537:SF5">
    <property type="entry name" value="HTH-TYPE TRANSCRIPTIONAL ACTIVATOR TTDR-RELATED"/>
    <property type="match status" value="1"/>
</dbReference>
<evidence type="ECO:0000256" key="4">
    <source>
        <dbReference type="ARBA" id="ARBA00023163"/>
    </source>
</evidence>